<keyword evidence="3" id="KW-1185">Reference proteome</keyword>
<name>A0A392TDB3_9FABA</name>
<evidence type="ECO:0000256" key="1">
    <source>
        <dbReference type="SAM" id="MobiDB-lite"/>
    </source>
</evidence>
<feature type="non-terminal residue" evidence="2">
    <location>
        <position position="1"/>
    </location>
</feature>
<dbReference type="AlphaFoldDB" id="A0A392TDB3"/>
<organism evidence="2 3">
    <name type="scientific">Trifolium medium</name>
    <dbReference type="NCBI Taxonomy" id="97028"/>
    <lineage>
        <taxon>Eukaryota</taxon>
        <taxon>Viridiplantae</taxon>
        <taxon>Streptophyta</taxon>
        <taxon>Embryophyta</taxon>
        <taxon>Tracheophyta</taxon>
        <taxon>Spermatophyta</taxon>
        <taxon>Magnoliopsida</taxon>
        <taxon>eudicotyledons</taxon>
        <taxon>Gunneridae</taxon>
        <taxon>Pentapetalae</taxon>
        <taxon>rosids</taxon>
        <taxon>fabids</taxon>
        <taxon>Fabales</taxon>
        <taxon>Fabaceae</taxon>
        <taxon>Papilionoideae</taxon>
        <taxon>50 kb inversion clade</taxon>
        <taxon>NPAAA clade</taxon>
        <taxon>Hologalegina</taxon>
        <taxon>IRL clade</taxon>
        <taxon>Trifolieae</taxon>
        <taxon>Trifolium</taxon>
    </lineage>
</organism>
<dbReference type="Proteomes" id="UP000265520">
    <property type="component" value="Unassembled WGS sequence"/>
</dbReference>
<evidence type="ECO:0000313" key="3">
    <source>
        <dbReference type="Proteomes" id="UP000265520"/>
    </source>
</evidence>
<reference evidence="2 3" key="1">
    <citation type="journal article" date="2018" name="Front. Plant Sci.">
        <title>Red Clover (Trifolium pratense) and Zigzag Clover (T. medium) - A Picture of Genomic Similarities and Differences.</title>
        <authorList>
            <person name="Dluhosova J."/>
            <person name="Istvanek J."/>
            <person name="Nedelnik J."/>
            <person name="Repkova J."/>
        </authorList>
    </citation>
    <scope>NUCLEOTIDE SEQUENCE [LARGE SCALE GENOMIC DNA]</scope>
    <source>
        <strain evidence="3">cv. 10/8</strain>
        <tissue evidence="2">Leaf</tissue>
    </source>
</reference>
<evidence type="ECO:0000313" key="2">
    <source>
        <dbReference type="EMBL" id="MCI58417.1"/>
    </source>
</evidence>
<sequence>VDKGDIVGSDVVISPTKNIVDSVLNSLKEIGHELDVVSDVGTSLAQPGQQAEIVPDSPDEESGFKSAAEEEKSQDKVVTEEEEE</sequence>
<feature type="compositionally biased region" description="Basic and acidic residues" evidence="1">
    <location>
        <begin position="67"/>
        <end position="84"/>
    </location>
</feature>
<protein>
    <submittedName>
        <fullName evidence="2">Uncharacterized protein</fullName>
    </submittedName>
</protein>
<feature type="region of interest" description="Disordered" evidence="1">
    <location>
        <begin position="42"/>
        <end position="84"/>
    </location>
</feature>
<comment type="caution">
    <text evidence="2">The sequence shown here is derived from an EMBL/GenBank/DDBJ whole genome shotgun (WGS) entry which is preliminary data.</text>
</comment>
<accession>A0A392TDB3</accession>
<proteinExistence type="predicted"/>
<dbReference type="EMBL" id="LXQA010545897">
    <property type="protein sequence ID" value="MCI58417.1"/>
    <property type="molecule type" value="Genomic_DNA"/>
</dbReference>